<feature type="compositionally biased region" description="Acidic residues" evidence="5">
    <location>
        <begin position="193"/>
        <end position="213"/>
    </location>
</feature>
<evidence type="ECO:0000256" key="4">
    <source>
        <dbReference type="PROSITE-ProRule" id="PRU00510"/>
    </source>
</evidence>
<dbReference type="Proteomes" id="UP000322294">
    <property type="component" value="Unassembled WGS sequence"/>
</dbReference>
<dbReference type="OrthoDB" id="9811543at2"/>
<dbReference type="SUPFAM" id="SSF109635">
    <property type="entry name" value="DnaK suppressor protein DksA, alpha-hairpin domain"/>
    <property type="match status" value="1"/>
</dbReference>
<feature type="zinc finger region" description="dksA C4-type" evidence="4">
    <location>
        <begin position="89"/>
        <end position="113"/>
    </location>
</feature>
<dbReference type="InterPro" id="IPR014240">
    <property type="entry name" value="YteA"/>
</dbReference>
<protein>
    <submittedName>
        <fullName evidence="7">TraR/DksA family transcriptional regulator</fullName>
    </submittedName>
</protein>
<evidence type="ECO:0000313" key="7">
    <source>
        <dbReference type="EMBL" id="TYP54900.1"/>
    </source>
</evidence>
<dbReference type="PANTHER" id="PTHR33823">
    <property type="entry name" value="RNA POLYMERASE-BINDING TRANSCRIPTION FACTOR DKSA-RELATED"/>
    <property type="match status" value="1"/>
</dbReference>
<comment type="caution">
    <text evidence="7">The sequence shown here is derived from an EMBL/GenBank/DDBJ whole genome shotgun (WGS) entry which is preliminary data.</text>
</comment>
<organism evidence="7 8">
    <name type="scientific">Thermosediminibacter litoriperuensis</name>
    <dbReference type="NCBI Taxonomy" id="291989"/>
    <lineage>
        <taxon>Bacteria</taxon>
        <taxon>Bacillati</taxon>
        <taxon>Bacillota</taxon>
        <taxon>Clostridia</taxon>
        <taxon>Thermosediminibacterales</taxon>
        <taxon>Thermosediminibacteraceae</taxon>
        <taxon>Thermosediminibacter</taxon>
    </lineage>
</organism>
<keyword evidence="8" id="KW-1185">Reference proteome</keyword>
<keyword evidence="1" id="KW-0479">Metal-binding</keyword>
<dbReference type="RefSeq" id="WP_148866990.1">
    <property type="nucleotide sequence ID" value="NZ_VNHO01000011.1"/>
</dbReference>
<evidence type="ECO:0000256" key="5">
    <source>
        <dbReference type="SAM" id="MobiDB-lite"/>
    </source>
</evidence>
<proteinExistence type="predicted"/>
<dbReference type="AlphaFoldDB" id="A0A5S5AS87"/>
<reference evidence="7 8" key="1">
    <citation type="submission" date="2019-07" db="EMBL/GenBank/DDBJ databases">
        <title>Genomic Encyclopedia of Type Strains, Phase I: the one thousand microbial genomes (KMG-I) project.</title>
        <authorList>
            <person name="Kyrpides N."/>
        </authorList>
    </citation>
    <scope>NUCLEOTIDE SEQUENCE [LARGE SCALE GENOMIC DNA]</scope>
    <source>
        <strain evidence="7 8">DSM 16647</strain>
    </source>
</reference>
<dbReference type="GO" id="GO:0008270">
    <property type="term" value="F:zinc ion binding"/>
    <property type="evidence" value="ECO:0007669"/>
    <property type="project" value="UniProtKB-KW"/>
</dbReference>
<dbReference type="PROSITE" id="PS01102">
    <property type="entry name" value="ZF_DKSA_1"/>
    <property type="match status" value="1"/>
</dbReference>
<keyword evidence="2" id="KW-0863">Zinc-finger</keyword>
<evidence type="ECO:0000256" key="3">
    <source>
        <dbReference type="ARBA" id="ARBA00022833"/>
    </source>
</evidence>
<feature type="domain" description="Zinc finger DksA/TraR C4-type" evidence="6">
    <location>
        <begin position="84"/>
        <end position="118"/>
    </location>
</feature>
<dbReference type="EMBL" id="VNHO01000011">
    <property type="protein sequence ID" value="TYP54900.1"/>
    <property type="molecule type" value="Genomic_DNA"/>
</dbReference>
<evidence type="ECO:0000313" key="8">
    <source>
        <dbReference type="Proteomes" id="UP000322294"/>
    </source>
</evidence>
<feature type="region of interest" description="Disordered" evidence="5">
    <location>
        <begin position="189"/>
        <end position="213"/>
    </location>
</feature>
<dbReference type="InterPro" id="IPR020458">
    <property type="entry name" value="Znf_DskA_TraR_CS"/>
</dbReference>
<dbReference type="NCBIfam" id="TIGR02890">
    <property type="entry name" value="bacill_yteA"/>
    <property type="match status" value="1"/>
</dbReference>
<dbReference type="Pfam" id="PF01258">
    <property type="entry name" value="zf-dskA_traR"/>
    <property type="match status" value="1"/>
</dbReference>
<keyword evidence="3" id="KW-0862">Zinc</keyword>
<dbReference type="InterPro" id="IPR000962">
    <property type="entry name" value="Znf_DskA_TraR"/>
</dbReference>
<dbReference type="PANTHER" id="PTHR33823:SF4">
    <property type="entry name" value="GENERAL STRESS PROTEIN 16O"/>
    <property type="match status" value="1"/>
</dbReference>
<accession>A0A5S5AS87</accession>
<dbReference type="PROSITE" id="PS51128">
    <property type="entry name" value="ZF_DKSA_2"/>
    <property type="match status" value="1"/>
</dbReference>
<evidence type="ECO:0000256" key="2">
    <source>
        <dbReference type="ARBA" id="ARBA00022771"/>
    </source>
</evidence>
<feature type="region of interest" description="Disordered" evidence="5">
    <location>
        <begin position="163"/>
        <end position="182"/>
    </location>
</feature>
<name>A0A5S5AS87_9FIRM</name>
<dbReference type="InterPro" id="IPR037187">
    <property type="entry name" value="DnaK_N"/>
</dbReference>
<sequence length="213" mass="24671">MKNLEYYKRKLQDFKRELEDQMSTIVRRGSDPLKESVGELSSYDNHTSDLAAETFEREKDLGLRDNTERMLMKVNRALEKIEEGSYGVCENCGNPIEEDRLEVVPYASLCARCNNEDEKTFERRFRPVEEEVLMYPFGRSFLDGTDQNEYDGEDAWQDVARYGTANSPQDEPGSVDYTEVYTDGNEKRGIVDWADEIIDEEDPGEDDKNELGR</sequence>
<gene>
    <name evidence="7" type="ORF">LZ11_01222</name>
</gene>
<evidence type="ECO:0000256" key="1">
    <source>
        <dbReference type="ARBA" id="ARBA00022723"/>
    </source>
</evidence>
<dbReference type="SUPFAM" id="SSF57716">
    <property type="entry name" value="Glucocorticoid receptor-like (DNA-binding domain)"/>
    <property type="match status" value="1"/>
</dbReference>
<dbReference type="Gene3D" id="1.20.120.910">
    <property type="entry name" value="DksA, coiled-coil domain"/>
    <property type="match status" value="1"/>
</dbReference>
<evidence type="ECO:0000259" key="6">
    <source>
        <dbReference type="Pfam" id="PF01258"/>
    </source>
</evidence>